<protein>
    <recommendedName>
        <fullName evidence="4">Peptidase MA-like domain-containing protein</fullName>
    </recommendedName>
</protein>
<keyword evidence="1" id="KW-0472">Membrane</keyword>
<comment type="caution">
    <text evidence="2">The sequence shown here is derived from an EMBL/GenBank/DDBJ whole genome shotgun (WGS) entry which is preliminary data.</text>
</comment>
<reference evidence="2" key="1">
    <citation type="submission" date="2020-04" db="EMBL/GenBank/DDBJ databases">
        <authorList>
            <person name="Zhang T."/>
        </authorList>
    </citation>
    <scope>NUCLEOTIDE SEQUENCE</scope>
    <source>
        <strain evidence="2">HKST-UBA17</strain>
    </source>
</reference>
<accession>A0A955I8T9</accession>
<feature type="transmembrane region" description="Helical" evidence="1">
    <location>
        <begin position="20"/>
        <end position="44"/>
    </location>
</feature>
<keyword evidence="1" id="KW-0812">Transmembrane</keyword>
<dbReference type="Proteomes" id="UP000741282">
    <property type="component" value="Unassembled WGS sequence"/>
</dbReference>
<evidence type="ECO:0000313" key="2">
    <source>
        <dbReference type="EMBL" id="MCA9376573.1"/>
    </source>
</evidence>
<proteinExistence type="predicted"/>
<organism evidence="2 3">
    <name type="scientific">Candidatus Dojkabacteria bacterium</name>
    <dbReference type="NCBI Taxonomy" id="2099670"/>
    <lineage>
        <taxon>Bacteria</taxon>
        <taxon>Candidatus Dojkabacteria</taxon>
    </lineage>
</organism>
<sequence length="353" mass="40591">MTPEPAPTNIAGSGGSIDTTLLIALFLAIIPIFLCFTSCALFMITAFSLPLSSEQPINPPSQNVERVITETFDPQSTLHLGDIIIDPYTDEELTAQFLESSKRTFQFSFDDKTNGSLYGYEKDFLLANTQYQYERLSIRFRKELEDPISFILTDDQSKYELELGFLYDSQLQYAGLTKLGMIMILISPERDYDKADLVRLITHELVHAYQFDSEQSIVLSSPLWFTEGTAEYYSSQSLHYDPTLFRSTSNLNTLEDVDKALHSSDLDQALSAYVVAHSFIEELVQLKSEEDLSDLMLDQDKRFSFIQKFINHFGATPAELYHVWYTEKFMVEWFSLNKKPKTDYMLYNTLTFE</sequence>
<gene>
    <name evidence="2" type="ORF">KC685_01475</name>
</gene>
<keyword evidence="1" id="KW-1133">Transmembrane helix</keyword>
<dbReference type="AlphaFoldDB" id="A0A955I8T9"/>
<evidence type="ECO:0000313" key="3">
    <source>
        <dbReference type="Proteomes" id="UP000741282"/>
    </source>
</evidence>
<evidence type="ECO:0000256" key="1">
    <source>
        <dbReference type="SAM" id="Phobius"/>
    </source>
</evidence>
<evidence type="ECO:0008006" key="4">
    <source>
        <dbReference type="Google" id="ProtNLM"/>
    </source>
</evidence>
<name>A0A955I8T9_9BACT</name>
<dbReference type="EMBL" id="JAGQLN010000004">
    <property type="protein sequence ID" value="MCA9376573.1"/>
    <property type="molecule type" value="Genomic_DNA"/>
</dbReference>
<reference evidence="2" key="2">
    <citation type="journal article" date="2021" name="Microbiome">
        <title>Successional dynamics and alternative stable states in a saline activated sludge microbial community over 9 years.</title>
        <authorList>
            <person name="Wang Y."/>
            <person name="Ye J."/>
            <person name="Ju F."/>
            <person name="Liu L."/>
            <person name="Boyd J.A."/>
            <person name="Deng Y."/>
            <person name="Parks D.H."/>
            <person name="Jiang X."/>
            <person name="Yin X."/>
            <person name="Woodcroft B.J."/>
            <person name="Tyson G.W."/>
            <person name="Hugenholtz P."/>
            <person name="Polz M.F."/>
            <person name="Zhang T."/>
        </authorList>
    </citation>
    <scope>NUCLEOTIDE SEQUENCE</scope>
    <source>
        <strain evidence="2">HKST-UBA17</strain>
    </source>
</reference>